<feature type="compositionally biased region" description="Low complexity" evidence="1">
    <location>
        <begin position="738"/>
        <end position="748"/>
    </location>
</feature>
<keyword evidence="3" id="KW-1185">Reference proteome</keyword>
<reference evidence="3" key="1">
    <citation type="journal article" date="2021" name="BMC Genomics">
        <title>Chromosome-level genome assembly and manually-curated proteome of model necrotroph Parastagonospora nodorum Sn15 reveals a genome-wide trove of candidate effector homologs, and redundancy of virulence-related functions within an accessory chromosome.</title>
        <authorList>
            <person name="Bertazzoni S."/>
            <person name="Jones D.A.B."/>
            <person name="Phan H.T."/>
            <person name="Tan K.-C."/>
            <person name="Hane J.K."/>
        </authorList>
    </citation>
    <scope>NUCLEOTIDE SEQUENCE [LARGE SCALE GENOMIC DNA]</scope>
    <source>
        <strain evidence="3">SN15 / ATCC MYA-4574 / FGSC 10173)</strain>
    </source>
</reference>
<dbReference type="OrthoDB" id="3798150at2759"/>
<dbReference type="VEuPathDB" id="FungiDB:JI435_111380"/>
<gene>
    <name evidence="2" type="ORF">JI435_111380</name>
</gene>
<proteinExistence type="predicted"/>
<evidence type="ECO:0000313" key="2">
    <source>
        <dbReference type="EMBL" id="QRD05234.1"/>
    </source>
</evidence>
<sequence>MLPTAGLFLPETLHRSDRPAPSYTDTDGPRLKYFQRKSGQTKHEAKEAEVSSIPPSDLASVDNKFFPSITIAFQFADFVFSSSRTSSDAHTLAYLIHRVRQDVSEASRLYLSPAVSTFLDAWPDKKTWINAIFTDVRRALNDVGSYMDTFRVAGYDGGAVELKKRFEWIASHQKKLLARQQLLSTCHQSLVSTINVMQTVELCGVTNGTLQDPIYEAPVQLWVKNDAALALRGPYSRREYRMSQKTLSMSSVNLTQADQDSIETQSINSLPAELPGSTPDDIIPSHHPPVTIPTRYRPSSNRRLQFEKTFRNSPLYRAGKFSSIGISTTLPDLAQSNPKSQTEDCIIGHPFDGSLRTPSSPEQVRMTSFDSARPYKEMQASPIQPVATFAPLASLEQDQAPPVLSEKTIERNVSTASTIAVVSVPRIAKRYIPNPIYIRKSVDKHRSLPTELPHVQSQSSLTEDLADWMDIPRVQSEKLHSTEWDTSSVVASSSMSVASCPAVSTTPLQHPEIRQKVLEQYREVDLEASASTSDILGSEHESGMQQITAQDPISRAKYMPRQHSVTSHGRAASVRSTSSIVSRKPLSPTAKVSHKVVIPEIVATVLSNQVETGTESAHNAELTLLQQRMLSQTYITKKEGNETDTQAIRGLSVVVDIPDGLSQTCVKQEKAQADAAPKPEELVAFPEKPSVEDQGQEEAQAQAQAKTLLEPLPTPPGQSTTDNEEKTHAQAVSKPGEQAAPPAQPVAAETKVSTCEHTSSAQSPVQITDVDKIAITPPPTLVKPMTAQAKRRAAHQRRMELAFGKA</sequence>
<evidence type="ECO:0000313" key="3">
    <source>
        <dbReference type="Proteomes" id="UP000663193"/>
    </source>
</evidence>
<protein>
    <submittedName>
        <fullName evidence="2">Uncharacterized protein</fullName>
    </submittedName>
</protein>
<organism evidence="2 3">
    <name type="scientific">Phaeosphaeria nodorum (strain SN15 / ATCC MYA-4574 / FGSC 10173)</name>
    <name type="common">Glume blotch fungus</name>
    <name type="synonym">Parastagonospora nodorum</name>
    <dbReference type="NCBI Taxonomy" id="321614"/>
    <lineage>
        <taxon>Eukaryota</taxon>
        <taxon>Fungi</taxon>
        <taxon>Dikarya</taxon>
        <taxon>Ascomycota</taxon>
        <taxon>Pezizomycotina</taxon>
        <taxon>Dothideomycetes</taxon>
        <taxon>Pleosporomycetidae</taxon>
        <taxon>Pleosporales</taxon>
        <taxon>Pleosporineae</taxon>
        <taxon>Phaeosphaeriaceae</taxon>
        <taxon>Parastagonospora</taxon>
    </lineage>
</organism>
<evidence type="ECO:0000256" key="1">
    <source>
        <dbReference type="SAM" id="MobiDB-lite"/>
    </source>
</evidence>
<dbReference type="Proteomes" id="UP000663193">
    <property type="component" value="Chromosome 18"/>
</dbReference>
<feature type="region of interest" description="Disordered" evidence="1">
    <location>
        <begin position="709"/>
        <end position="806"/>
    </location>
</feature>
<accession>A0A7U2FH71</accession>
<name>A0A7U2FH71_PHANO</name>
<dbReference type="OMA" id="FEWIASH"/>
<dbReference type="EMBL" id="CP069040">
    <property type="protein sequence ID" value="QRD05234.1"/>
    <property type="molecule type" value="Genomic_DNA"/>
</dbReference>
<dbReference type="AlphaFoldDB" id="A0A7U2FH71"/>
<feature type="compositionally biased region" description="Polar residues" evidence="1">
    <location>
        <begin position="751"/>
        <end position="766"/>
    </location>
</feature>